<feature type="compositionally biased region" description="Basic and acidic residues" evidence="1">
    <location>
        <begin position="65"/>
        <end position="75"/>
    </location>
</feature>
<evidence type="ECO:0000256" key="1">
    <source>
        <dbReference type="SAM" id="MobiDB-lite"/>
    </source>
</evidence>
<feature type="compositionally biased region" description="Basic and acidic residues" evidence="1">
    <location>
        <begin position="25"/>
        <end position="37"/>
    </location>
</feature>
<feature type="region of interest" description="Disordered" evidence="1">
    <location>
        <begin position="1"/>
        <end position="78"/>
    </location>
</feature>
<organism evidence="2 3">
    <name type="scientific">Heracleum sosnowskyi</name>
    <dbReference type="NCBI Taxonomy" id="360622"/>
    <lineage>
        <taxon>Eukaryota</taxon>
        <taxon>Viridiplantae</taxon>
        <taxon>Streptophyta</taxon>
        <taxon>Embryophyta</taxon>
        <taxon>Tracheophyta</taxon>
        <taxon>Spermatophyta</taxon>
        <taxon>Magnoliopsida</taxon>
        <taxon>eudicotyledons</taxon>
        <taxon>Gunneridae</taxon>
        <taxon>Pentapetalae</taxon>
        <taxon>asterids</taxon>
        <taxon>campanulids</taxon>
        <taxon>Apiales</taxon>
        <taxon>Apiaceae</taxon>
        <taxon>Apioideae</taxon>
        <taxon>apioid superclade</taxon>
        <taxon>Tordylieae</taxon>
        <taxon>Tordyliinae</taxon>
        <taxon>Heracleum</taxon>
    </lineage>
</organism>
<feature type="compositionally biased region" description="Polar residues" evidence="1">
    <location>
        <begin position="38"/>
        <end position="48"/>
    </location>
</feature>
<name>A0AAD8NCU5_9APIA</name>
<feature type="compositionally biased region" description="Low complexity" evidence="1">
    <location>
        <begin position="8"/>
        <end position="24"/>
    </location>
</feature>
<sequence>MLHILVLSRVHNGHSGNSNSNRGQSSDERPHGVEDTRQSNPNAATHQQFDVPGADEDNSGRGSSHRREPSKDDSVFKAQKGKRLIMMYVLFWFQDDLPELSQPPKAARAHTPPGV</sequence>
<protein>
    <submittedName>
        <fullName evidence="2">Uncharacterized protein</fullName>
    </submittedName>
</protein>
<reference evidence="2" key="1">
    <citation type="submission" date="2023-02" db="EMBL/GenBank/DDBJ databases">
        <title>Genome of toxic invasive species Heracleum sosnowskyi carries increased number of genes despite the absence of recent whole-genome duplications.</title>
        <authorList>
            <person name="Schelkunov M."/>
            <person name="Shtratnikova V."/>
            <person name="Makarenko M."/>
            <person name="Klepikova A."/>
            <person name="Omelchenko D."/>
            <person name="Novikova G."/>
            <person name="Obukhova E."/>
            <person name="Bogdanov V."/>
            <person name="Penin A."/>
            <person name="Logacheva M."/>
        </authorList>
    </citation>
    <scope>NUCLEOTIDE SEQUENCE</scope>
    <source>
        <strain evidence="2">Hsosn_3</strain>
        <tissue evidence="2">Leaf</tissue>
    </source>
</reference>
<dbReference type="EMBL" id="JAUIZM010000001">
    <property type="protein sequence ID" value="KAK1405154.1"/>
    <property type="molecule type" value="Genomic_DNA"/>
</dbReference>
<accession>A0AAD8NCU5</accession>
<dbReference type="Proteomes" id="UP001237642">
    <property type="component" value="Unassembled WGS sequence"/>
</dbReference>
<keyword evidence="3" id="KW-1185">Reference proteome</keyword>
<proteinExistence type="predicted"/>
<dbReference type="AlphaFoldDB" id="A0AAD8NCU5"/>
<evidence type="ECO:0000313" key="2">
    <source>
        <dbReference type="EMBL" id="KAK1405154.1"/>
    </source>
</evidence>
<gene>
    <name evidence="2" type="ORF">POM88_004759</name>
</gene>
<comment type="caution">
    <text evidence="2">The sequence shown here is derived from an EMBL/GenBank/DDBJ whole genome shotgun (WGS) entry which is preliminary data.</text>
</comment>
<evidence type="ECO:0000313" key="3">
    <source>
        <dbReference type="Proteomes" id="UP001237642"/>
    </source>
</evidence>
<reference evidence="2" key="2">
    <citation type="submission" date="2023-05" db="EMBL/GenBank/DDBJ databases">
        <authorList>
            <person name="Schelkunov M.I."/>
        </authorList>
    </citation>
    <scope>NUCLEOTIDE SEQUENCE</scope>
    <source>
        <strain evidence="2">Hsosn_3</strain>
        <tissue evidence="2">Leaf</tissue>
    </source>
</reference>